<evidence type="ECO:0000256" key="1">
    <source>
        <dbReference type="SAM" id="SignalP"/>
    </source>
</evidence>
<keyword evidence="3" id="KW-1185">Reference proteome</keyword>
<keyword evidence="1" id="KW-0732">Signal</keyword>
<dbReference type="RefSeq" id="WP_344478592.1">
    <property type="nucleotide sequence ID" value="NZ_BAAAQX010000012.1"/>
</dbReference>
<proteinExistence type="predicted"/>
<comment type="caution">
    <text evidence="2">The sequence shown here is derived from an EMBL/GenBank/DDBJ whole genome shotgun (WGS) entry which is preliminary data.</text>
</comment>
<feature type="chain" id="PRO_5047244652" description="Secreted protein" evidence="1">
    <location>
        <begin position="29"/>
        <end position="72"/>
    </location>
</feature>
<dbReference type="PROSITE" id="PS51318">
    <property type="entry name" value="TAT"/>
    <property type="match status" value="1"/>
</dbReference>
<name>A0ABP5PD04_9ACTN</name>
<feature type="signal peptide" evidence="1">
    <location>
        <begin position="1"/>
        <end position="28"/>
    </location>
</feature>
<dbReference type="EMBL" id="BAAAQX010000012">
    <property type="protein sequence ID" value="GAA2209394.1"/>
    <property type="molecule type" value="Genomic_DNA"/>
</dbReference>
<organism evidence="2 3">
    <name type="scientific">Nonomuraea monospora</name>
    <dbReference type="NCBI Taxonomy" id="568818"/>
    <lineage>
        <taxon>Bacteria</taxon>
        <taxon>Bacillati</taxon>
        <taxon>Actinomycetota</taxon>
        <taxon>Actinomycetes</taxon>
        <taxon>Streptosporangiales</taxon>
        <taxon>Streptosporangiaceae</taxon>
        <taxon>Nonomuraea</taxon>
    </lineage>
</organism>
<evidence type="ECO:0000313" key="3">
    <source>
        <dbReference type="Proteomes" id="UP001499843"/>
    </source>
</evidence>
<sequence length="72" mass="6876">MLLSPRGVLGAAVMAGGLALLAAPAAHAVVDPVHAVTCLAEAPSGAVDPAAALDPMSLLAVPELPASNCLAP</sequence>
<dbReference type="Proteomes" id="UP001499843">
    <property type="component" value="Unassembled WGS sequence"/>
</dbReference>
<evidence type="ECO:0008006" key="4">
    <source>
        <dbReference type="Google" id="ProtNLM"/>
    </source>
</evidence>
<accession>A0ABP5PD04</accession>
<gene>
    <name evidence="2" type="ORF">GCM10009850_048520</name>
</gene>
<evidence type="ECO:0000313" key="2">
    <source>
        <dbReference type="EMBL" id="GAA2209394.1"/>
    </source>
</evidence>
<dbReference type="InterPro" id="IPR006311">
    <property type="entry name" value="TAT_signal"/>
</dbReference>
<protein>
    <recommendedName>
        <fullName evidence="4">Secreted protein</fullName>
    </recommendedName>
</protein>
<reference evidence="3" key="1">
    <citation type="journal article" date="2019" name="Int. J. Syst. Evol. Microbiol.">
        <title>The Global Catalogue of Microorganisms (GCM) 10K type strain sequencing project: providing services to taxonomists for standard genome sequencing and annotation.</title>
        <authorList>
            <consortium name="The Broad Institute Genomics Platform"/>
            <consortium name="The Broad Institute Genome Sequencing Center for Infectious Disease"/>
            <person name="Wu L."/>
            <person name="Ma J."/>
        </authorList>
    </citation>
    <scope>NUCLEOTIDE SEQUENCE [LARGE SCALE GENOMIC DNA]</scope>
    <source>
        <strain evidence="3">JCM 16114</strain>
    </source>
</reference>